<evidence type="ECO:0000256" key="1">
    <source>
        <dbReference type="SAM" id="MobiDB-lite"/>
    </source>
</evidence>
<protein>
    <submittedName>
        <fullName evidence="2">Uncharacterized protein</fullName>
    </submittedName>
</protein>
<sequence>MSNKSNKNLYTSPTSINIEDIINSIVEHANQSFQTSTTNTNIESEQQKDLEPEPEFLSDSREFEAESQESEIEFYDKPELELQSVDMNDYVKIYTHLRLDTYKD</sequence>
<proteinExistence type="predicted"/>
<feature type="region of interest" description="Disordered" evidence="1">
    <location>
        <begin position="32"/>
        <end position="55"/>
    </location>
</feature>
<dbReference type="AlphaFoldDB" id="A0A8H4AH65"/>
<dbReference type="Proteomes" id="UP000439903">
    <property type="component" value="Unassembled WGS sequence"/>
</dbReference>
<name>A0A8H4AH65_GIGMA</name>
<gene>
    <name evidence="2" type="ORF">F8M41_021220</name>
</gene>
<feature type="compositionally biased region" description="Low complexity" evidence="1">
    <location>
        <begin position="32"/>
        <end position="41"/>
    </location>
</feature>
<reference evidence="2 3" key="1">
    <citation type="journal article" date="2019" name="Environ. Microbiol.">
        <title>At the nexus of three kingdoms: the genome of the mycorrhizal fungus Gigaspora margarita provides insights into plant, endobacterial and fungal interactions.</title>
        <authorList>
            <person name="Venice F."/>
            <person name="Ghignone S."/>
            <person name="Salvioli di Fossalunga A."/>
            <person name="Amselem J."/>
            <person name="Novero M."/>
            <person name="Xianan X."/>
            <person name="Sedzielewska Toro K."/>
            <person name="Morin E."/>
            <person name="Lipzen A."/>
            <person name="Grigoriev I.V."/>
            <person name="Henrissat B."/>
            <person name="Martin F.M."/>
            <person name="Bonfante P."/>
        </authorList>
    </citation>
    <scope>NUCLEOTIDE SEQUENCE [LARGE SCALE GENOMIC DNA]</scope>
    <source>
        <strain evidence="2 3">BEG34</strain>
    </source>
</reference>
<organism evidence="2 3">
    <name type="scientific">Gigaspora margarita</name>
    <dbReference type="NCBI Taxonomy" id="4874"/>
    <lineage>
        <taxon>Eukaryota</taxon>
        <taxon>Fungi</taxon>
        <taxon>Fungi incertae sedis</taxon>
        <taxon>Mucoromycota</taxon>
        <taxon>Glomeromycotina</taxon>
        <taxon>Glomeromycetes</taxon>
        <taxon>Diversisporales</taxon>
        <taxon>Gigasporaceae</taxon>
        <taxon>Gigaspora</taxon>
    </lineage>
</organism>
<evidence type="ECO:0000313" key="2">
    <source>
        <dbReference type="EMBL" id="KAF0494952.1"/>
    </source>
</evidence>
<keyword evidence="3" id="KW-1185">Reference proteome</keyword>
<comment type="caution">
    <text evidence="2">The sequence shown here is derived from an EMBL/GenBank/DDBJ whole genome shotgun (WGS) entry which is preliminary data.</text>
</comment>
<evidence type="ECO:0000313" key="3">
    <source>
        <dbReference type="Proteomes" id="UP000439903"/>
    </source>
</evidence>
<dbReference type="EMBL" id="WTPW01000612">
    <property type="protein sequence ID" value="KAF0494952.1"/>
    <property type="molecule type" value="Genomic_DNA"/>
</dbReference>
<accession>A0A8H4AH65</accession>